<accession>A0A132B630</accession>
<dbReference type="KEGG" id="psco:LY89DRAFT_765924"/>
<protein>
    <submittedName>
        <fullName evidence="1">Uncharacterized protein</fullName>
    </submittedName>
</protein>
<dbReference type="EMBL" id="KQ947438">
    <property type="protein sequence ID" value="KUJ07868.1"/>
    <property type="molecule type" value="Genomic_DNA"/>
</dbReference>
<dbReference type="GeneID" id="28831425"/>
<sequence>MESTNNTASRSESVVVMIDLLRLAREFQGAGERVEVRGITKSTSNITREGDNENRGMILEFATGGLMFVFTHVGDKMAATSLSSSLPDTTTAENFSQSVLNLMSSERITSDPDRLLFQIESKERVSLIDVKQAIELRMLDDKVEKIRAIKPRLPYGAPKFREMYDLAVVCSNAGFMLPGFSAQLSFPTSPRFEVKRALGNLSKLTSDGIRFVPLLRSMTDLHKECDIREGMSDEETSEIRNSTLTTPSGQVVPLEEVEELLRDAGFGGKDDADIHLSEWSDEEMVQLVERLAKASIKAGWI</sequence>
<dbReference type="Proteomes" id="UP000070700">
    <property type="component" value="Unassembled WGS sequence"/>
</dbReference>
<gene>
    <name evidence="1" type="ORF">LY89DRAFT_765924</name>
</gene>
<dbReference type="RefSeq" id="XP_018062223.1">
    <property type="nucleotide sequence ID" value="XM_018221699.1"/>
</dbReference>
<name>A0A132B630_MOLSC</name>
<evidence type="ECO:0000313" key="1">
    <source>
        <dbReference type="EMBL" id="KUJ07868.1"/>
    </source>
</evidence>
<dbReference type="AlphaFoldDB" id="A0A132B630"/>
<organism evidence="1 2">
    <name type="scientific">Mollisia scopiformis</name>
    <name type="common">Conifer needle endophyte fungus</name>
    <name type="synonym">Phialocephala scopiformis</name>
    <dbReference type="NCBI Taxonomy" id="149040"/>
    <lineage>
        <taxon>Eukaryota</taxon>
        <taxon>Fungi</taxon>
        <taxon>Dikarya</taxon>
        <taxon>Ascomycota</taxon>
        <taxon>Pezizomycotina</taxon>
        <taxon>Leotiomycetes</taxon>
        <taxon>Helotiales</taxon>
        <taxon>Mollisiaceae</taxon>
        <taxon>Mollisia</taxon>
    </lineage>
</organism>
<reference evidence="1 2" key="1">
    <citation type="submission" date="2015-10" db="EMBL/GenBank/DDBJ databases">
        <title>Full genome of DAOMC 229536 Phialocephala scopiformis, a fungal endophyte of spruce producing the potent anti-insectan compound rugulosin.</title>
        <authorList>
            <consortium name="DOE Joint Genome Institute"/>
            <person name="Walker A.K."/>
            <person name="Frasz S.L."/>
            <person name="Seifert K.A."/>
            <person name="Miller J.D."/>
            <person name="Mondo S.J."/>
            <person name="Labutti K."/>
            <person name="Lipzen A."/>
            <person name="Dockter R."/>
            <person name="Kennedy M."/>
            <person name="Grigoriev I.V."/>
            <person name="Spatafora J.W."/>
        </authorList>
    </citation>
    <scope>NUCLEOTIDE SEQUENCE [LARGE SCALE GENOMIC DNA]</scope>
    <source>
        <strain evidence="1 2">CBS 120377</strain>
    </source>
</reference>
<keyword evidence="2" id="KW-1185">Reference proteome</keyword>
<proteinExistence type="predicted"/>
<evidence type="ECO:0000313" key="2">
    <source>
        <dbReference type="Proteomes" id="UP000070700"/>
    </source>
</evidence>
<dbReference type="InParanoid" id="A0A132B630"/>